<dbReference type="Proteomes" id="UP000050525">
    <property type="component" value="Unassembled WGS sequence"/>
</dbReference>
<keyword evidence="4" id="KW-1185">Reference proteome</keyword>
<dbReference type="EMBL" id="AKHW03006807">
    <property type="protein sequence ID" value="KYO18517.1"/>
    <property type="molecule type" value="Genomic_DNA"/>
</dbReference>
<reference evidence="3 4" key="1">
    <citation type="journal article" date="2012" name="Genome Biol.">
        <title>Sequencing three crocodilian genomes to illuminate the evolution of archosaurs and amniotes.</title>
        <authorList>
            <person name="St John J.A."/>
            <person name="Braun E.L."/>
            <person name="Isberg S.R."/>
            <person name="Miles L.G."/>
            <person name="Chong A.Y."/>
            <person name="Gongora J."/>
            <person name="Dalzell P."/>
            <person name="Moran C."/>
            <person name="Bed'hom B."/>
            <person name="Abzhanov A."/>
            <person name="Burgess S.C."/>
            <person name="Cooksey A.M."/>
            <person name="Castoe T.A."/>
            <person name="Crawford N.G."/>
            <person name="Densmore L.D."/>
            <person name="Drew J.C."/>
            <person name="Edwards S.V."/>
            <person name="Faircloth B.C."/>
            <person name="Fujita M.K."/>
            <person name="Greenwold M.J."/>
            <person name="Hoffmann F.G."/>
            <person name="Howard J.M."/>
            <person name="Iguchi T."/>
            <person name="Janes D.E."/>
            <person name="Khan S.Y."/>
            <person name="Kohno S."/>
            <person name="de Koning A.J."/>
            <person name="Lance S.L."/>
            <person name="McCarthy F.M."/>
            <person name="McCormack J.E."/>
            <person name="Merchant M.E."/>
            <person name="Peterson D.G."/>
            <person name="Pollock D.D."/>
            <person name="Pourmand N."/>
            <person name="Raney B.J."/>
            <person name="Roessler K.A."/>
            <person name="Sanford J.R."/>
            <person name="Sawyer R.H."/>
            <person name="Schmidt C.J."/>
            <person name="Triplett E.W."/>
            <person name="Tuberville T.D."/>
            <person name="Venegas-Anaya M."/>
            <person name="Howard J.T."/>
            <person name="Jarvis E.D."/>
            <person name="Guillette L.J.Jr."/>
            <person name="Glenn T.C."/>
            <person name="Green R.E."/>
            <person name="Ray D.A."/>
        </authorList>
    </citation>
    <scope>NUCLEOTIDE SEQUENCE [LARGE SCALE GENOMIC DNA]</scope>
    <source>
        <strain evidence="3">KSC_2009_1</strain>
    </source>
</reference>
<sequence length="121" mass="13489">MRQSRKFRARSLWVAVLALQSTSIQKHNWPAQCMGGSRRELQSHNSTRADTVNEKPPVSPHVPWPHATGEIHPATNGIFKPSALLNTWQRRQLVGLSLETPCVFGPIAANLLSWIPDSFTA</sequence>
<evidence type="ECO:0000313" key="4">
    <source>
        <dbReference type="Proteomes" id="UP000050525"/>
    </source>
</evidence>
<feature type="signal peptide" evidence="2">
    <location>
        <begin position="1"/>
        <end position="26"/>
    </location>
</feature>
<proteinExistence type="predicted"/>
<evidence type="ECO:0008006" key="5">
    <source>
        <dbReference type="Google" id="ProtNLM"/>
    </source>
</evidence>
<evidence type="ECO:0000256" key="1">
    <source>
        <dbReference type="SAM" id="MobiDB-lite"/>
    </source>
</evidence>
<feature type="chain" id="PRO_5007584691" description="Secreted protein" evidence="2">
    <location>
        <begin position="27"/>
        <end position="121"/>
    </location>
</feature>
<gene>
    <name evidence="3" type="ORF">Y1Q_0014789</name>
</gene>
<evidence type="ECO:0000313" key="3">
    <source>
        <dbReference type="EMBL" id="KYO18517.1"/>
    </source>
</evidence>
<organism evidence="3 4">
    <name type="scientific">Alligator mississippiensis</name>
    <name type="common">American alligator</name>
    <dbReference type="NCBI Taxonomy" id="8496"/>
    <lineage>
        <taxon>Eukaryota</taxon>
        <taxon>Metazoa</taxon>
        <taxon>Chordata</taxon>
        <taxon>Craniata</taxon>
        <taxon>Vertebrata</taxon>
        <taxon>Euteleostomi</taxon>
        <taxon>Archelosauria</taxon>
        <taxon>Archosauria</taxon>
        <taxon>Crocodylia</taxon>
        <taxon>Alligatoridae</taxon>
        <taxon>Alligatorinae</taxon>
        <taxon>Alligator</taxon>
    </lineage>
</organism>
<name>A0A151M1X4_ALLMI</name>
<comment type="caution">
    <text evidence="3">The sequence shown here is derived from an EMBL/GenBank/DDBJ whole genome shotgun (WGS) entry which is preliminary data.</text>
</comment>
<dbReference type="AlphaFoldDB" id="A0A151M1X4"/>
<protein>
    <recommendedName>
        <fullName evidence="5">Secreted protein</fullName>
    </recommendedName>
</protein>
<feature type="region of interest" description="Disordered" evidence="1">
    <location>
        <begin position="39"/>
        <end position="60"/>
    </location>
</feature>
<evidence type="ECO:0000256" key="2">
    <source>
        <dbReference type="SAM" id="SignalP"/>
    </source>
</evidence>
<accession>A0A151M1X4</accession>
<keyword evidence="2" id="KW-0732">Signal</keyword>